<dbReference type="InterPro" id="IPR010982">
    <property type="entry name" value="Lambda_DNA-bd_dom_sf"/>
</dbReference>
<accession>A0ABQ5QAT4</accession>
<dbReference type="EMBL" id="BSDD01000007">
    <property type="protein sequence ID" value="GLH71471.1"/>
    <property type="molecule type" value="Genomic_DNA"/>
</dbReference>
<dbReference type="PROSITE" id="PS50943">
    <property type="entry name" value="HTH_CROC1"/>
    <property type="match status" value="1"/>
</dbReference>
<dbReference type="SMART" id="SM00530">
    <property type="entry name" value="HTH_XRE"/>
    <property type="match status" value="1"/>
</dbReference>
<dbReference type="Pfam" id="PF10387">
    <property type="entry name" value="DUF2442"/>
    <property type="match status" value="1"/>
</dbReference>
<dbReference type="InterPro" id="IPR018841">
    <property type="entry name" value="DUF2442"/>
</dbReference>
<dbReference type="Proteomes" id="UP001165089">
    <property type="component" value="Unassembled WGS sequence"/>
</dbReference>
<evidence type="ECO:0000259" key="1">
    <source>
        <dbReference type="PROSITE" id="PS50943"/>
    </source>
</evidence>
<name>A0ABQ5QAT4_9BACT</name>
<dbReference type="CDD" id="cd00093">
    <property type="entry name" value="HTH_XRE"/>
    <property type="match status" value="1"/>
</dbReference>
<protein>
    <recommendedName>
        <fullName evidence="1">HTH cro/C1-type domain-containing protein</fullName>
    </recommendedName>
</protein>
<gene>
    <name evidence="2" type="ORF">GETHPA_30050</name>
</gene>
<keyword evidence="3" id="KW-1185">Reference proteome</keyword>
<evidence type="ECO:0000313" key="3">
    <source>
        <dbReference type="Proteomes" id="UP001165089"/>
    </source>
</evidence>
<dbReference type="InterPro" id="IPR001387">
    <property type="entry name" value="Cro/C1-type_HTH"/>
</dbReference>
<dbReference type="SUPFAM" id="SSF47413">
    <property type="entry name" value="lambda repressor-like DNA-binding domains"/>
    <property type="match status" value="1"/>
</dbReference>
<dbReference type="Gene3D" id="3.30.2020.40">
    <property type="entry name" value="Uncharacterised protein PF10387, DUF2442"/>
    <property type="match status" value="1"/>
</dbReference>
<dbReference type="Pfam" id="PF13560">
    <property type="entry name" value="HTH_31"/>
    <property type="match status" value="1"/>
</dbReference>
<sequence length="157" mass="17117">MSPVSHPMSMSDPDGPRAAHLWFERGRLVVQLQDGRELACPLAFFPRLAGAFAADLADWRLTGRGTGIHWPRLDEDLSVQALLEGRPVPAADARAKALAPRLRAARRQAGLTQAQLAERMGRSQALVSLAERGALRIGTPYLHAVLDACGLPRDWQP</sequence>
<dbReference type="Gene3D" id="1.10.260.40">
    <property type="entry name" value="lambda repressor-like DNA-binding domains"/>
    <property type="match status" value="1"/>
</dbReference>
<proteinExistence type="predicted"/>
<organism evidence="2 3">
    <name type="scientific">Geothrix rubra</name>
    <dbReference type="NCBI Taxonomy" id="2927977"/>
    <lineage>
        <taxon>Bacteria</taxon>
        <taxon>Pseudomonadati</taxon>
        <taxon>Acidobacteriota</taxon>
        <taxon>Holophagae</taxon>
        <taxon>Holophagales</taxon>
        <taxon>Holophagaceae</taxon>
        <taxon>Geothrix</taxon>
    </lineage>
</organism>
<reference evidence="2 3" key="1">
    <citation type="journal article" date="2023" name="Antonie Van Leeuwenhoek">
        <title>Mesoterricola silvestris gen. nov., sp. nov., Mesoterricola sediminis sp. nov., Geothrix oryzae sp. nov., Geothrix edaphica sp. nov., Geothrix rubra sp. nov., and Geothrix limicola sp. nov., six novel members of Acidobacteriota isolated from soils.</title>
        <authorList>
            <person name="Itoh H."/>
            <person name="Sugisawa Y."/>
            <person name="Mise K."/>
            <person name="Xu Z."/>
            <person name="Kuniyasu M."/>
            <person name="Ushijima N."/>
            <person name="Kawano K."/>
            <person name="Kobayashi E."/>
            <person name="Shiratori Y."/>
            <person name="Masuda Y."/>
            <person name="Senoo K."/>
        </authorList>
    </citation>
    <scope>NUCLEOTIDE SEQUENCE [LARGE SCALE GENOMIC DNA]</scope>
    <source>
        <strain evidence="2 3">Red803</strain>
    </source>
</reference>
<comment type="caution">
    <text evidence="2">The sequence shown here is derived from an EMBL/GenBank/DDBJ whole genome shotgun (WGS) entry which is preliminary data.</text>
</comment>
<evidence type="ECO:0000313" key="2">
    <source>
        <dbReference type="EMBL" id="GLH71471.1"/>
    </source>
</evidence>
<feature type="domain" description="HTH cro/C1-type" evidence="1">
    <location>
        <begin position="102"/>
        <end position="156"/>
    </location>
</feature>